<dbReference type="EMBL" id="QJKJ01007385">
    <property type="protein sequence ID" value="RDX83342.1"/>
    <property type="molecule type" value="Genomic_DNA"/>
</dbReference>
<accession>A0A371FYH4</accession>
<dbReference type="Proteomes" id="UP000257109">
    <property type="component" value="Unassembled WGS sequence"/>
</dbReference>
<dbReference type="PANTHER" id="PTHR32108:SF9">
    <property type="entry name" value="REVERSE TRANSCRIPTASE RNASE H-LIKE DOMAIN-CONTAINING PROTEIN"/>
    <property type="match status" value="1"/>
</dbReference>
<dbReference type="OrthoDB" id="1418540at2759"/>
<keyword evidence="2" id="KW-1185">Reference proteome</keyword>
<feature type="non-terminal residue" evidence="1">
    <location>
        <position position="1"/>
    </location>
</feature>
<organism evidence="1 2">
    <name type="scientific">Mucuna pruriens</name>
    <name type="common">Velvet bean</name>
    <name type="synonym">Dolichos pruriens</name>
    <dbReference type="NCBI Taxonomy" id="157652"/>
    <lineage>
        <taxon>Eukaryota</taxon>
        <taxon>Viridiplantae</taxon>
        <taxon>Streptophyta</taxon>
        <taxon>Embryophyta</taxon>
        <taxon>Tracheophyta</taxon>
        <taxon>Spermatophyta</taxon>
        <taxon>Magnoliopsida</taxon>
        <taxon>eudicotyledons</taxon>
        <taxon>Gunneridae</taxon>
        <taxon>Pentapetalae</taxon>
        <taxon>rosids</taxon>
        <taxon>fabids</taxon>
        <taxon>Fabales</taxon>
        <taxon>Fabaceae</taxon>
        <taxon>Papilionoideae</taxon>
        <taxon>50 kb inversion clade</taxon>
        <taxon>NPAAA clade</taxon>
        <taxon>indigoferoid/millettioid clade</taxon>
        <taxon>Phaseoleae</taxon>
        <taxon>Mucuna</taxon>
    </lineage>
</organism>
<evidence type="ECO:0000313" key="2">
    <source>
        <dbReference type="Proteomes" id="UP000257109"/>
    </source>
</evidence>
<proteinExistence type="predicted"/>
<name>A0A371FYH4_MUCPR</name>
<reference evidence="1" key="1">
    <citation type="submission" date="2018-05" db="EMBL/GenBank/DDBJ databases">
        <title>Draft genome of Mucuna pruriens seed.</title>
        <authorList>
            <person name="Nnadi N.E."/>
            <person name="Vos R."/>
            <person name="Hasami M.H."/>
            <person name="Devisetty U.K."/>
            <person name="Aguiy J.C."/>
        </authorList>
    </citation>
    <scope>NUCLEOTIDE SEQUENCE [LARGE SCALE GENOMIC DNA]</scope>
    <source>
        <strain evidence="1">JCA_2017</strain>
    </source>
</reference>
<evidence type="ECO:0000313" key="1">
    <source>
        <dbReference type="EMBL" id="RDX83342.1"/>
    </source>
</evidence>
<sequence length="180" mass="20026">MTYTKLFPLLLEHKLIEVVPLKLLEPPYPRSYDPNARCDYHGGAVGHGMEKCWDDGLLGFENKGPNVHSNPLLTHVATTVNTISHVEERVASPNRSKNEEYGQAMGSVNQVEEGPHPYQSDDFAIVACIEGNNNPHPKSPVYNNNLVPWKYPIEEPQAPQIRKETTTPKVTNIAEVGGMT</sequence>
<protein>
    <submittedName>
        <fullName evidence="1">Uncharacterized protein</fullName>
    </submittedName>
</protein>
<comment type="caution">
    <text evidence="1">The sequence shown here is derived from an EMBL/GenBank/DDBJ whole genome shotgun (WGS) entry which is preliminary data.</text>
</comment>
<gene>
    <name evidence="1" type="ORF">CR513_35743</name>
</gene>
<dbReference type="AlphaFoldDB" id="A0A371FYH4"/>
<dbReference type="PANTHER" id="PTHR32108">
    <property type="entry name" value="DNA-DIRECTED RNA POLYMERASE SUBUNIT ALPHA"/>
    <property type="match status" value="1"/>
</dbReference>